<keyword evidence="1" id="KW-0472">Membrane</keyword>
<accession>A0A5C1NLL5</accession>
<dbReference type="Pfam" id="PF13975">
    <property type="entry name" value="gag-asp_proteas"/>
    <property type="match status" value="1"/>
</dbReference>
<protein>
    <submittedName>
        <fullName evidence="2">Retroviral-like aspartic protease family protein</fullName>
    </submittedName>
</protein>
<evidence type="ECO:0000313" key="2">
    <source>
        <dbReference type="EMBL" id="QEM83278.1"/>
    </source>
</evidence>
<dbReference type="Proteomes" id="UP000324285">
    <property type="component" value="Chromosome"/>
</dbReference>
<reference evidence="2" key="1">
    <citation type="submission" date="2021-02" db="EMBL/GenBank/DDBJ databases">
        <title>Strain Y2R2, a novel species of the genus Halomonas.</title>
        <authorList>
            <person name="Huang H."/>
        </authorList>
    </citation>
    <scope>NUCLEOTIDE SEQUENCE</scope>
    <source>
        <strain evidence="2">Y2R2</strain>
    </source>
</reference>
<name>A0A5C1NLL5_9GAMM</name>
<dbReference type="AlphaFoldDB" id="A0A5C1NLL5"/>
<organism evidence="2 3">
    <name type="scientific">Halomonas binhaiensis</name>
    <dbReference type="NCBI Taxonomy" id="2562282"/>
    <lineage>
        <taxon>Bacteria</taxon>
        <taxon>Pseudomonadati</taxon>
        <taxon>Pseudomonadota</taxon>
        <taxon>Gammaproteobacteria</taxon>
        <taxon>Oceanospirillales</taxon>
        <taxon>Halomonadaceae</taxon>
        <taxon>Halomonas</taxon>
    </lineage>
</organism>
<dbReference type="SUPFAM" id="SSF50630">
    <property type="entry name" value="Acid proteases"/>
    <property type="match status" value="1"/>
</dbReference>
<keyword evidence="1" id="KW-0812">Transmembrane</keyword>
<dbReference type="NCBIfam" id="TIGR02281">
    <property type="entry name" value="clan_AA_DTGA"/>
    <property type="match status" value="1"/>
</dbReference>
<dbReference type="EMBL" id="CP038437">
    <property type="protein sequence ID" value="QEM83278.1"/>
    <property type="molecule type" value="Genomic_DNA"/>
</dbReference>
<evidence type="ECO:0000313" key="3">
    <source>
        <dbReference type="Proteomes" id="UP000324285"/>
    </source>
</evidence>
<dbReference type="Gene3D" id="2.40.70.10">
    <property type="entry name" value="Acid Proteases"/>
    <property type="match status" value="1"/>
</dbReference>
<keyword evidence="3" id="KW-1185">Reference proteome</keyword>
<keyword evidence="1" id="KW-1133">Transmembrane helix</keyword>
<dbReference type="OrthoDB" id="185963at2"/>
<dbReference type="InterPro" id="IPR034122">
    <property type="entry name" value="Retropepsin-like_bacterial"/>
</dbReference>
<dbReference type="InterPro" id="IPR011969">
    <property type="entry name" value="Clan_AA_Asp_peptidase_C"/>
</dbReference>
<dbReference type="InterPro" id="IPR021109">
    <property type="entry name" value="Peptidase_aspartic_dom_sf"/>
</dbReference>
<dbReference type="GO" id="GO:0004190">
    <property type="term" value="F:aspartic-type endopeptidase activity"/>
    <property type="evidence" value="ECO:0007669"/>
    <property type="project" value="InterPro"/>
</dbReference>
<dbReference type="PROSITE" id="PS00141">
    <property type="entry name" value="ASP_PROTEASE"/>
    <property type="match status" value="1"/>
</dbReference>
<dbReference type="InterPro" id="IPR001969">
    <property type="entry name" value="Aspartic_peptidase_AS"/>
</dbReference>
<proteinExistence type="predicted"/>
<dbReference type="CDD" id="cd05483">
    <property type="entry name" value="retropepsin_like_bacteria"/>
    <property type="match status" value="1"/>
</dbReference>
<sequence>MSIRAPGRGPGLIMMLLFWVLLMGFGTWWVNAWIDGRFNPNADLVSVAPGETLRLQRGANGHFVAPGHINGEPVTFLVDTGATIVAIPESLAARLDLPAQGQAWFHTANGRVRGHLTLLDSVSLGGLTAHQVRGSFGPGLEGDTVLLGMSYLRHFDITMRGDTLELKAPERLEEEAAVPSNMELSQ</sequence>
<evidence type="ECO:0000256" key="1">
    <source>
        <dbReference type="SAM" id="Phobius"/>
    </source>
</evidence>
<dbReference type="RefSeq" id="WP_149286400.1">
    <property type="nucleotide sequence ID" value="NZ_CP038437.2"/>
</dbReference>
<feature type="transmembrane region" description="Helical" evidence="1">
    <location>
        <begin position="12"/>
        <end position="30"/>
    </location>
</feature>
<dbReference type="GO" id="GO:0006508">
    <property type="term" value="P:proteolysis"/>
    <property type="evidence" value="ECO:0007669"/>
    <property type="project" value="UniProtKB-KW"/>
</dbReference>
<dbReference type="KEGG" id="hbh:E4T21_18265"/>
<gene>
    <name evidence="2" type="ORF">E4T21_18265</name>
</gene>